<dbReference type="GeneID" id="55603478"/>
<proteinExistence type="predicted"/>
<accession>A0A679FL75</accession>
<name>A0A679FL75_9CAUD</name>
<reference evidence="1 2" key="1">
    <citation type="submission" date="2020-01" db="EMBL/GenBank/DDBJ databases">
        <title>Isolation, characterization and genomic analysis of a lytic bacteriophage vB_CsaP_009 infecting Cronobacter.</title>
        <authorList>
            <person name="Soleimani-Delfan A."/>
            <person name="Shahin K."/>
            <person name="Barazandeh M."/>
            <person name="Komijani M."/>
        </authorList>
    </citation>
    <scope>NUCLEOTIDE SEQUENCE [LARGE SCALE GENOMIC DNA]</scope>
</reference>
<evidence type="ECO:0000313" key="1">
    <source>
        <dbReference type="EMBL" id="BBU72690.1"/>
    </source>
</evidence>
<dbReference type="RefSeq" id="YP_009833423.1">
    <property type="nucleotide sequence ID" value="NC_048664.1"/>
</dbReference>
<dbReference type="Proteomes" id="UP000479051">
    <property type="component" value="Segment"/>
</dbReference>
<dbReference type="EMBL" id="LC519601">
    <property type="protein sequence ID" value="BBU72690.1"/>
    <property type="molecule type" value="Genomic_DNA"/>
</dbReference>
<sequence length="92" mass="10339">MKTSVLKVNIESEKPIQSGEVKFDGSIVYKLYGSSTIFDGSELLIKTQDKIEDNNHISFLNLRNLESVHLPYGILLKSIGKIDKIEVTIENT</sequence>
<dbReference type="KEGG" id="vg:55603478"/>
<keyword evidence="2" id="KW-1185">Reference proteome</keyword>
<protein>
    <submittedName>
        <fullName evidence="1">Uncharacterized protein</fullName>
    </submittedName>
</protein>
<evidence type="ECO:0000313" key="2">
    <source>
        <dbReference type="Proteomes" id="UP000479051"/>
    </source>
</evidence>
<organism evidence="1 2">
    <name type="scientific">Cronobacter phage vB_CsaP_009</name>
    <dbReference type="NCBI Taxonomy" id="2699738"/>
    <lineage>
        <taxon>Viruses</taxon>
        <taxon>Duplodnaviria</taxon>
        <taxon>Heunggongvirae</taxon>
        <taxon>Uroviricota</taxon>
        <taxon>Caudoviricetes</taxon>
        <taxon>Grimontviridae</taxon>
        <taxon>Privateervirus</taxon>
        <taxon>Privateervirus pv009</taxon>
    </lineage>
</organism>